<reference evidence="2" key="1">
    <citation type="journal article" date="2019" name="Int. J. Syst. Evol. Microbiol.">
        <title>The Global Catalogue of Microorganisms (GCM) 10K type strain sequencing project: providing services to taxonomists for standard genome sequencing and annotation.</title>
        <authorList>
            <consortium name="The Broad Institute Genomics Platform"/>
            <consortium name="The Broad Institute Genome Sequencing Center for Infectious Disease"/>
            <person name="Wu L."/>
            <person name="Ma J."/>
        </authorList>
    </citation>
    <scope>NUCLEOTIDE SEQUENCE [LARGE SCALE GENOMIC DNA]</scope>
    <source>
        <strain evidence="2">CCUG 54356</strain>
    </source>
</reference>
<gene>
    <name evidence="1" type="ORF">ACFQ2X_03665</name>
</gene>
<dbReference type="Pfam" id="PF04325">
    <property type="entry name" value="DUF465"/>
    <property type="match status" value="1"/>
</dbReference>
<dbReference type="RefSeq" id="WP_230437582.1">
    <property type="nucleotide sequence ID" value="NZ_CP087715.1"/>
</dbReference>
<name>A0ABW3U590_9GAMM</name>
<evidence type="ECO:0000313" key="2">
    <source>
        <dbReference type="Proteomes" id="UP001597264"/>
    </source>
</evidence>
<dbReference type="InterPro" id="IPR038444">
    <property type="entry name" value="DUF465_sf"/>
</dbReference>
<dbReference type="Proteomes" id="UP001597264">
    <property type="component" value="Unassembled WGS sequence"/>
</dbReference>
<keyword evidence="2" id="KW-1185">Reference proteome</keyword>
<comment type="caution">
    <text evidence="1">The sequence shown here is derived from an EMBL/GenBank/DDBJ whole genome shotgun (WGS) entry which is preliminary data.</text>
</comment>
<proteinExistence type="predicted"/>
<dbReference type="InterPro" id="IPR007420">
    <property type="entry name" value="DUF465"/>
</dbReference>
<protein>
    <submittedName>
        <fullName evidence="1">YdcH family protein</fullName>
    </submittedName>
</protein>
<evidence type="ECO:0000313" key="1">
    <source>
        <dbReference type="EMBL" id="MFD1215684.1"/>
    </source>
</evidence>
<dbReference type="Gene3D" id="6.10.280.50">
    <property type="match status" value="1"/>
</dbReference>
<accession>A0ABW3U590</accession>
<sequence>MPIQPHTLESDFPQYTDTIRHLREENLAFRNDSETYHRLDKEIRGLEERGVATDDAHFTELKVRRARMKDQLYRRIRSGDSGH</sequence>
<organism evidence="1 2">
    <name type="scientific">Microbulbifer celer</name>
    <dbReference type="NCBI Taxonomy" id="435905"/>
    <lineage>
        <taxon>Bacteria</taxon>
        <taxon>Pseudomonadati</taxon>
        <taxon>Pseudomonadota</taxon>
        <taxon>Gammaproteobacteria</taxon>
        <taxon>Cellvibrionales</taxon>
        <taxon>Microbulbiferaceae</taxon>
        <taxon>Microbulbifer</taxon>
    </lineage>
</organism>
<dbReference type="EMBL" id="JBHTLR010000004">
    <property type="protein sequence ID" value="MFD1215684.1"/>
    <property type="molecule type" value="Genomic_DNA"/>
</dbReference>